<gene>
    <name evidence="9" type="ORF">SCUCBS95973_002023</name>
</gene>
<comment type="similarity">
    <text evidence="5">Belongs to the SAT4 family.</text>
</comment>
<feature type="transmembrane region" description="Helical" evidence="7">
    <location>
        <begin position="132"/>
        <end position="162"/>
    </location>
</feature>
<feature type="transmembrane region" description="Helical" evidence="7">
    <location>
        <begin position="54"/>
        <end position="75"/>
    </location>
</feature>
<keyword evidence="3 7" id="KW-1133">Transmembrane helix</keyword>
<evidence type="ECO:0000256" key="5">
    <source>
        <dbReference type="ARBA" id="ARBA00038359"/>
    </source>
</evidence>
<feature type="domain" description="Rhodopsin" evidence="8">
    <location>
        <begin position="38"/>
        <end position="273"/>
    </location>
</feature>
<evidence type="ECO:0000256" key="4">
    <source>
        <dbReference type="ARBA" id="ARBA00023136"/>
    </source>
</evidence>
<evidence type="ECO:0000256" key="3">
    <source>
        <dbReference type="ARBA" id="ARBA00022989"/>
    </source>
</evidence>
<dbReference type="Pfam" id="PF20684">
    <property type="entry name" value="Fung_rhodopsin"/>
    <property type="match status" value="1"/>
</dbReference>
<sequence length="368" mass="40358">MSTHVPGEDPALDAETRVPILISTAISFTIASSLVVILRLYTRQAIVRSIGIDDYTMLVAAILALGVTIATILQAENGLGRHAWLVTEDETMVQLKSLFAGEELYNLSQIFTKISFLLQYRRIFRDPLTRSICFWLILYLSLWGVTQEFLVAFACIPVSVFLPSMASTCIESLVVWYLTSIMNIVTDFVIFMVPIPAIRHLRLPLRQKVLVMSLFCLGFFTCIISIVRLFTLRTALNSDDATWDNAPTSWWTTVELNCGILCSSIATLRPLVRNLTPGSGMSSGGGASGGCEDSTTRHTAESSGGGTRGSSFRKSAGGYMRDDGHTGAFPMHHMHDNESQNGLKEDGLHSANGSLAEYEYAEAAAHSR</sequence>
<dbReference type="InterPro" id="IPR049326">
    <property type="entry name" value="Rhodopsin_dom_fungi"/>
</dbReference>
<dbReference type="Proteomes" id="UP001642405">
    <property type="component" value="Unassembled WGS sequence"/>
</dbReference>
<feature type="region of interest" description="Disordered" evidence="6">
    <location>
        <begin position="279"/>
        <end position="350"/>
    </location>
</feature>
<comment type="caution">
    <text evidence="9">The sequence shown here is derived from an EMBL/GenBank/DDBJ whole genome shotgun (WGS) entry which is preliminary data.</text>
</comment>
<keyword evidence="2 7" id="KW-0812">Transmembrane</keyword>
<evidence type="ECO:0000313" key="9">
    <source>
        <dbReference type="EMBL" id="CAK7214074.1"/>
    </source>
</evidence>
<feature type="compositionally biased region" description="Basic and acidic residues" evidence="6">
    <location>
        <begin position="333"/>
        <end position="348"/>
    </location>
</feature>
<reference evidence="9 10" key="1">
    <citation type="submission" date="2024-01" db="EMBL/GenBank/DDBJ databases">
        <authorList>
            <person name="Allen C."/>
            <person name="Tagirdzhanova G."/>
        </authorList>
    </citation>
    <scope>NUCLEOTIDE SEQUENCE [LARGE SCALE GENOMIC DNA]</scope>
</reference>
<proteinExistence type="inferred from homology"/>
<accession>A0ABP0B3F2</accession>
<evidence type="ECO:0000256" key="1">
    <source>
        <dbReference type="ARBA" id="ARBA00004141"/>
    </source>
</evidence>
<evidence type="ECO:0000259" key="8">
    <source>
        <dbReference type="Pfam" id="PF20684"/>
    </source>
</evidence>
<dbReference type="PANTHER" id="PTHR33048:SF47">
    <property type="entry name" value="INTEGRAL MEMBRANE PROTEIN-RELATED"/>
    <property type="match status" value="1"/>
</dbReference>
<keyword evidence="10" id="KW-1185">Reference proteome</keyword>
<evidence type="ECO:0000313" key="10">
    <source>
        <dbReference type="Proteomes" id="UP001642405"/>
    </source>
</evidence>
<keyword evidence="4 7" id="KW-0472">Membrane</keyword>
<feature type="transmembrane region" description="Helical" evidence="7">
    <location>
        <begin position="174"/>
        <end position="197"/>
    </location>
</feature>
<dbReference type="InterPro" id="IPR052337">
    <property type="entry name" value="SAT4-like"/>
</dbReference>
<protein>
    <recommendedName>
        <fullName evidence="8">Rhodopsin domain-containing protein</fullName>
    </recommendedName>
</protein>
<feature type="transmembrane region" description="Helical" evidence="7">
    <location>
        <begin position="209"/>
        <end position="230"/>
    </location>
</feature>
<dbReference type="PANTHER" id="PTHR33048">
    <property type="entry name" value="PTH11-LIKE INTEGRAL MEMBRANE PROTEIN (AFU_ORTHOLOGUE AFUA_5G11245)"/>
    <property type="match status" value="1"/>
</dbReference>
<evidence type="ECO:0000256" key="7">
    <source>
        <dbReference type="SAM" id="Phobius"/>
    </source>
</evidence>
<evidence type="ECO:0000256" key="2">
    <source>
        <dbReference type="ARBA" id="ARBA00022692"/>
    </source>
</evidence>
<dbReference type="EMBL" id="CAWUHB010000007">
    <property type="protein sequence ID" value="CAK7214074.1"/>
    <property type="molecule type" value="Genomic_DNA"/>
</dbReference>
<evidence type="ECO:0000256" key="6">
    <source>
        <dbReference type="SAM" id="MobiDB-lite"/>
    </source>
</evidence>
<name>A0ABP0B3F2_9PEZI</name>
<feature type="transmembrane region" description="Helical" evidence="7">
    <location>
        <begin position="20"/>
        <end position="42"/>
    </location>
</feature>
<comment type="subcellular location">
    <subcellularLocation>
        <location evidence="1">Membrane</location>
        <topology evidence="1">Multi-pass membrane protein</topology>
    </subcellularLocation>
</comment>
<organism evidence="9 10">
    <name type="scientific">Sporothrix curviconia</name>
    <dbReference type="NCBI Taxonomy" id="1260050"/>
    <lineage>
        <taxon>Eukaryota</taxon>
        <taxon>Fungi</taxon>
        <taxon>Dikarya</taxon>
        <taxon>Ascomycota</taxon>
        <taxon>Pezizomycotina</taxon>
        <taxon>Sordariomycetes</taxon>
        <taxon>Sordariomycetidae</taxon>
        <taxon>Ophiostomatales</taxon>
        <taxon>Ophiostomataceae</taxon>
        <taxon>Sporothrix</taxon>
    </lineage>
</organism>